<gene>
    <name evidence="15" type="ORF">AVDCRST_MAG69-2943</name>
</gene>
<dbReference type="GO" id="GO:0008237">
    <property type="term" value="F:metallopeptidase activity"/>
    <property type="evidence" value="ECO:0007669"/>
    <property type="project" value="UniProtKB-KW"/>
</dbReference>
<evidence type="ECO:0000256" key="1">
    <source>
        <dbReference type="ARBA" id="ARBA00001947"/>
    </source>
</evidence>
<evidence type="ECO:0000256" key="3">
    <source>
        <dbReference type="ARBA" id="ARBA00007931"/>
    </source>
</evidence>
<dbReference type="PANTHER" id="PTHR39188">
    <property type="entry name" value="MEMBRANE-ASSOCIATED ZINC METALLOPROTEASE M50B"/>
    <property type="match status" value="1"/>
</dbReference>
<feature type="transmembrane region" description="Helical" evidence="13">
    <location>
        <begin position="213"/>
        <end position="243"/>
    </location>
</feature>
<evidence type="ECO:0000256" key="9">
    <source>
        <dbReference type="ARBA" id="ARBA00022989"/>
    </source>
</evidence>
<keyword evidence="4 15" id="KW-0645">Protease</keyword>
<sequence>METTPPQWLPPTPPPSRPLTPAAETARPASLPAPGGPRPAPSGLRKLFGPLILVGLLLLKFGAKLKVLLLLLPKLKLFTTSASMLLSVGAYALIWGFPFAVGFVALLFVHEMGHYIQLRREGVKPSGMLFIPFLGAVIGAKSLGGSAIAEARVGLAGPVLGSLAAAALIPVAAVTGNEMFQALAFTGFFLNLFNLLPVVPLDGGRAMAAMAPWMWFLGIGLLVALAFAFPNPILLLILLFGVLETYRRWKTRRSGEEGNAAYYEVRPAHRLAVAGVYLGLIALLLIGMDATFIDRSERL</sequence>
<feature type="compositionally biased region" description="Pro residues" evidence="12">
    <location>
        <begin position="7"/>
        <end position="18"/>
    </location>
</feature>
<evidence type="ECO:0000256" key="5">
    <source>
        <dbReference type="ARBA" id="ARBA00022692"/>
    </source>
</evidence>
<dbReference type="GO" id="GO:0006508">
    <property type="term" value="P:proteolysis"/>
    <property type="evidence" value="ECO:0007669"/>
    <property type="project" value="UniProtKB-KW"/>
</dbReference>
<feature type="region of interest" description="Disordered" evidence="12">
    <location>
        <begin position="1"/>
        <end position="38"/>
    </location>
</feature>
<comment type="cofactor">
    <cofactor evidence="1">
        <name>Zn(2+)</name>
        <dbReference type="ChEBI" id="CHEBI:29105"/>
    </cofactor>
</comment>
<feature type="transmembrane region" description="Helical" evidence="13">
    <location>
        <begin position="182"/>
        <end position="201"/>
    </location>
</feature>
<dbReference type="Pfam" id="PF02163">
    <property type="entry name" value="Peptidase_M50"/>
    <property type="match status" value="1"/>
</dbReference>
<dbReference type="CDD" id="cd06160">
    <property type="entry name" value="S2P-M50_like_2"/>
    <property type="match status" value="1"/>
</dbReference>
<dbReference type="GO" id="GO:0046872">
    <property type="term" value="F:metal ion binding"/>
    <property type="evidence" value="ECO:0007669"/>
    <property type="project" value="UniProtKB-KW"/>
</dbReference>
<evidence type="ECO:0000256" key="13">
    <source>
        <dbReference type="SAM" id="Phobius"/>
    </source>
</evidence>
<keyword evidence="5 13" id="KW-0812">Transmembrane</keyword>
<evidence type="ECO:0000256" key="10">
    <source>
        <dbReference type="ARBA" id="ARBA00023049"/>
    </source>
</evidence>
<evidence type="ECO:0000256" key="11">
    <source>
        <dbReference type="ARBA" id="ARBA00023136"/>
    </source>
</evidence>
<feature type="transmembrane region" description="Helical" evidence="13">
    <location>
        <begin position="271"/>
        <end position="293"/>
    </location>
</feature>
<feature type="transmembrane region" description="Helical" evidence="13">
    <location>
        <begin position="129"/>
        <end position="149"/>
    </location>
</feature>
<keyword evidence="6" id="KW-0479">Metal-binding</keyword>
<evidence type="ECO:0000256" key="8">
    <source>
        <dbReference type="ARBA" id="ARBA00022833"/>
    </source>
</evidence>
<feature type="transmembrane region" description="Helical" evidence="13">
    <location>
        <begin position="47"/>
        <end position="72"/>
    </location>
</feature>
<name>A0A6J4TCD7_9ACTN</name>
<feature type="transmembrane region" description="Helical" evidence="13">
    <location>
        <begin position="84"/>
        <end position="109"/>
    </location>
</feature>
<accession>A0A6J4TCD7</accession>
<keyword evidence="10 15" id="KW-0482">Metalloprotease</keyword>
<keyword evidence="9 13" id="KW-1133">Transmembrane helix</keyword>
<dbReference type="GO" id="GO:0016020">
    <property type="term" value="C:membrane"/>
    <property type="evidence" value="ECO:0007669"/>
    <property type="project" value="UniProtKB-SubCell"/>
</dbReference>
<organism evidence="15">
    <name type="scientific">uncultured Solirubrobacteraceae bacterium</name>
    <dbReference type="NCBI Taxonomy" id="1162706"/>
    <lineage>
        <taxon>Bacteria</taxon>
        <taxon>Bacillati</taxon>
        <taxon>Actinomycetota</taxon>
        <taxon>Thermoleophilia</taxon>
        <taxon>Solirubrobacterales</taxon>
        <taxon>Solirubrobacteraceae</taxon>
        <taxon>environmental samples</taxon>
    </lineage>
</organism>
<keyword evidence="8" id="KW-0862">Zinc</keyword>
<evidence type="ECO:0000313" key="15">
    <source>
        <dbReference type="EMBL" id="CAA9519001.1"/>
    </source>
</evidence>
<dbReference type="AlphaFoldDB" id="A0A6J4TCD7"/>
<dbReference type="PANTHER" id="PTHR39188:SF3">
    <property type="entry name" value="STAGE IV SPORULATION PROTEIN FB"/>
    <property type="match status" value="1"/>
</dbReference>
<dbReference type="EMBL" id="CADCVP010000321">
    <property type="protein sequence ID" value="CAA9519001.1"/>
    <property type="molecule type" value="Genomic_DNA"/>
</dbReference>
<reference evidence="15" key="1">
    <citation type="submission" date="2020-02" db="EMBL/GenBank/DDBJ databases">
        <authorList>
            <person name="Meier V. D."/>
        </authorList>
    </citation>
    <scope>NUCLEOTIDE SEQUENCE</scope>
    <source>
        <strain evidence="15">AVDCRST_MAG69</strain>
    </source>
</reference>
<evidence type="ECO:0000256" key="7">
    <source>
        <dbReference type="ARBA" id="ARBA00022801"/>
    </source>
</evidence>
<keyword evidence="7" id="KW-0378">Hydrolase</keyword>
<evidence type="ECO:0000256" key="2">
    <source>
        <dbReference type="ARBA" id="ARBA00004141"/>
    </source>
</evidence>
<comment type="subcellular location">
    <subcellularLocation>
        <location evidence="2">Membrane</location>
        <topology evidence="2">Multi-pass membrane protein</topology>
    </subcellularLocation>
</comment>
<evidence type="ECO:0000256" key="6">
    <source>
        <dbReference type="ARBA" id="ARBA00022723"/>
    </source>
</evidence>
<comment type="similarity">
    <text evidence="3">Belongs to the peptidase M50B family.</text>
</comment>
<evidence type="ECO:0000256" key="12">
    <source>
        <dbReference type="SAM" id="MobiDB-lite"/>
    </source>
</evidence>
<dbReference type="InterPro" id="IPR008915">
    <property type="entry name" value="Peptidase_M50"/>
</dbReference>
<keyword evidence="11 13" id="KW-0472">Membrane</keyword>
<feature type="transmembrane region" description="Helical" evidence="13">
    <location>
        <begin position="155"/>
        <end position="175"/>
    </location>
</feature>
<feature type="domain" description="Peptidase M50" evidence="14">
    <location>
        <begin position="99"/>
        <end position="173"/>
    </location>
</feature>
<protein>
    <submittedName>
        <fullName evidence="15">Membrane metalloprotease</fullName>
    </submittedName>
</protein>
<proteinExistence type="inferred from homology"/>
<evidence type="ECO:0000256" key="4">
    <source>
        <dbReference type="ARBA" id="ARBA00022670"/>
    </source>
</evidence>
<evidence type="ECO:0000259" key="14">
    <source>
        <dbReference type="Pfam" id="PF02163"/>
    </source>
</evidence>